<feature type="transmembrane region" description="Helical" evidence="8">
    <location>
        <begin position="376"/>
        <end position="396"/>
    </location>
</feature>
<evidence type="ECO:0000256" key="2">
    <source>
        <dbReference type="ARBA" id="ARBA00022448"/>
    </source>
</evidence>
<keyword evidence="6 8" id="KW-0472">Membrane</keyword>
<sequence length="466" mass="49936">MGLKQHGTRVKAAKSKNPKTARRSLGTIGLTGLGIGGIIGAGFFLGSGIVIRQVGPGVVVTYLLAGVILAQVMGAITSMAINVPVRSSYQEYIQQYLGHFLGYFLGWAVYISGILSVGSEAVAMAVYSRTWDPHIALGIYALVYVLIIIGLNMFGVANLGKTEAAMSVVKTAVLVGFMVVAVWLLSHLGGSSHLAGWALIRAHGGTFPRGVPALFKGMLIVIYSYAGVTTVAMATSRTKHPKDVIPKAALATTLGVVGLYALSVAGLMLLVPYTRMSPHQSPFVTALGSYHLVWFSWAFNAVILVASFSVMAGTFYATEWMLISMALQKGAPSFYRHKGRGRPYASLITTALLVIATLVLAFMLPRTVYTDLTAASSYFSFVNWLLILLAFAVWFRHARTNGQTVSRLAFGAPYLTWAMAAAIMALGIYSATVPSFRLALYVFAGLSAILVAIWFLGARRQVTRQA</sequence>
<dbReference type="EMBL" id="PXYV01000072">
    <property type="protein sequence ID" value="PSR20276.1"/>
    <property type="molecule type" value="Genomic_DNA"/>
</dbReference>
<dbReference type="Pfam" id="PF00324">
    <property type="entry name" value="AA_permease"/>
    <property type="match status" value="1"/>
</dbReference>
<dbReference type="PIRSF" id="PIRSF006060">
    <property type="entry name" value="AA_transporter"/>
    <property type="match status" value="1"/>
</dbReference>
<dbReference type="Gene3D" id="1.20.1740.10">
    <property type="entry name" value="Amino acid/polyamine transporter I"/>
    <property type="match status" value="1"/>
</dbReference>
<feature type="transmembrane region" description="Helical" evidence="8">
    <location>
        <begin position="294"/>
        <end position="323"/>
    </location>
</feature>
<evidence type="ECO:0000256" key="8">
    <source>
        <dbReference type="SAM" id="Phobius"/>
    </source>
</evidence>
<reference evidence="10 11" key="1">
    <citation type="journal article" date="2014" name="BMC Genomics">
        <title>Comparison of environmental and isolate Sulfobacillus genomes reveals diverse carbon, sulfur, nitrogen, and hydrogen metabolisms.</title>
        <authorList>
            <person name="Justice N.B."/>
            <person name="Norman A."/>
            <person name="Brown C.T."/>
            <person name="Singh A."/>
            <person name="Thomas B.C."/>
            <person name="Banfield J.F."/>
        </authorList>
    </citation>
    <scope>NUCLEOTIDE SEQUENCE [LARGE SCALE GENOMIC DNA]</scope>
    <source>
        <strain evidence="10">AMDSBA3</strain>
    </source>
</reference>
<dbReference type="InterPro" id="IPR004841">
    <property type="entry name" value="AA-permease/SLC12A_dom"/>
</dbReference>
<evidence type="ECO:0000256" key="4">
    <source>
        <dbReference type="ARBA" id="ARBA00022970"/>
    </source>
</evidence>
<evidence type="ECO:0000256" key="5">
    <source>
        <dbReference type="ARBA" id="ARBA00022989"/>
    </source>
</evidence>
<feature type="transmembrane region" description="Helical" evidence="8">
    <location>
        <begin position="135"/>
        <end position="156"/>
    </location>
</feature>
<feature type="transmembrane region" description="Helical" evidence="8">
    <location>
        <begin position="168"/>
        <end position="186"/>
    </location>
</feature>
<evidence type="ECO:0000259" key="9">
    <source>
        <dbReference type="Pfam" id="PF00324"/>
    </source>
</evidence>
<keyword evidence="2" id="KW-0813">Transport</keyword>
<evidence type="ECO:0000313" key="10">
    <source>
        <dbReference type="EMBL" id="PSR20276.1"/>
    </source>
</evidence>
<evidence type="ECO:0000313" key="11">
    <source>
        <dbReference type="Proteomes" id="UP000241848"/>
    </source>
</evidence>
<dbReference type="GO" id="GO:0016020">
    <property type="term" value="C:membrane"/>
    <property type="evidence" value="ECO:0007669"/>
    <property type="project" value="UniProtKB-SubCell"/>
</dbReference>
<dbReference type="PANTHER" id="PTHR43495">
    <property type="entry name" value="GABA PERMEASE"/>
    <property type="match status" value="1"/>
</dbReference>
<proteinExistence type="predicted"/>
<feature type="region of interest" description="Disordered" evidence="7">
    <location>
        <begin position="1"/>
        <end position="20"/>
    </location>
</feature>
<keyword evidence="3 8" id="KW-0812">Transmembrane</keyword>
<evidence type="ECO:0000256" key="3">
    <source>
        <dbReference type="ARBA" id="ARBA00022692"/>
    </source>
</evidence>
<comment type="subcellular location">
    <subcellularLocation>
        <location evidence="1">Membrane</location>
        <topology evidence="1">Multi-pass membrane protein</topology>
    </subcellularLocation>
</comment>
<comment type="caution">
    <text evidence="10">The sequence shown here is derived from an EMBL/GenBank/DDBJ whole genome shotgun (WGS) entry which is preliminary data.</text>
</comment>
<feature type="transmembrane region" description="Helical" evidence="8">
    <location>
        <begin position="25"/>
        <end position="50"/>
    </location>
</feature>
<name>A0A2T2WDG4_9FIRM</name>
<evidence type="ECO:0000256" key="7">
    <source>
        <dbReference type="SAM" id="MobiDB-lite"/>
    </source>
</evidence>
<feature type="transmembrane region" description="Helical" evidence="8">
    <location>
        <begin position="62"/>
        <end position="84"/>
    </location>
</feature>
<dbReference type="Proteomes" id="UP000241848">
    <property type="component" value="Unassembled WGS sequence"/>
</dbReference>
<dbReference type="AlphaFoldDB" id="A0A2T2WDG4"/>
<feature type="transmembrane region" description="Helical" evidence="8">
    <location>
        <begin position="408"/>
        <end position="432"/>
    </location>
</feature>
<dbReference type="GO" id="GO:0006865">
    <property type="term" value="P:amino acid transport"/>
    <property type="evidence" value="ECO:0007669"/>
    <property type="project" value="UniProtKB-KW"/>
</dbReference>
<dbReference type="PANTHER" id="PTHR43495:SF5">
    <property type="entry name" value="GAMMA-AMINOBUTYRIC ACID PERMEASE"/>
    <property type="match status" value="1"/>
</dbReference>
<feature type="transmembrane region" description="Helical" evidence="8">
    <location>
        <begin position="213"/>
        <end position="236"/>
    </location>
</feature>
<evidence type="ECO:0000256" key="1">
    <source>
        <dbReference type="ARBA" id="ARBA00004141"/>
    </source>
</evidence>
<feature type="transmembrane region" description="Helical" evidence="8">
    <location>
        <begin position="438"/>
        <end position="457"/>
    </location>
</feature>
<keyword evidence="5 8" id="KW-1133">Transmembrane helix</keyword>
<feature type="transmembrane region" description="Helical" evidence="8">
    <location>
        <begin position="344"/>
        <end position="364"/>
    </location>
</feature>
<organism evidence="10 11">
    <name type="scientific">Sulfobacillus acidophilus</name>
    <dbReference type="NCBI Taxonomy" id="53633"/>
    <lineage>
        <taxon>Bacteria</taxon>
        <taxon>Bacillati</taxon>
        <taxon>Bacillota</taxon>
        <taxon>Clostridia</taxon>
        <taxon>Eubacteriales</taxon>
        <taxon>Clostridiales Family XVII. Incertae Sedis</taxon>
        <taxon>Sulfobacillus</taxon>
    </lineage>
</organism>
<protein>
    <recommendedName>
        <fullName evidence="9">Amino acid permease/ SLC12A domain-containing protein</fullName>
    </recommendedName>
</protein>
<feature type="domain" description="Amino acid permease/ SLC12A" evidence="9">
    <location>
        <begin position="33"/>
        <end position="437"/>
    </location>
</feature>
<evidence type="ECO:0000256" key="6">
    <source>
        <dbReference type="ARBA" id="ARBA00023136"/>
    </source>
</evidence>
<keyword evidence="4" id="KW-0029">Amino-acid transport</keyword>
<accession>A0A2T2WDG4</accession>
<feature type="transmembrane region" description="Helical" evidence="8">
    <location>
        <begin position="248"/>
        <end position="274"/>
    </location>
</feature>
<gene>
    <name evidence="10" type="ORF">C7B45_15675</name>
</gene>
<feature type="transmembrane region" description="Helical" evidence="8">
    <location>
        <begin position="96"/>
        <end position="115"/>
    </location>
</feature>
<dbReference type="GO" id="GO:0055085">
    <property type="term" value="P:transmembrane transport"/>
    <property type="evidence" value="ECO:0007669"/>
    <property type="project" value="InterPro"/>
</dbReference>